<organism evidence="1 2">
    <name type="scientific">Caerostris extrusa</name>
    <name type="common">Bark spider</name>
    <name type="synonym">Caerostris bankana</name>
    <dbReference type="NCBI Taxonomy" id="172846"/>
    <lineage>
        <taxon>Eukaryota</taxon>
        <taxon>Metazoa</taxon>
        <taxon>Ecdysozoa</taxon>
        <taxon>Arthropoda</taxon>
        <taxon>Chelicerata</taxon>
        <taxon>Arachnida</taxon>
        <taxon>Araneae</taxon>
        <taxon>Araneomorphae</taxon>
        <taxon>Entelegynae</taxon>
        <taxon>Araneoidea</taxon>
        <taxon>Araneidae</taxon>
        <taxon>Caerostris</taxon>
    </lineage>
</organism>
<protein>
    <submittedName>
        <fullName evidence="1">Uncharacterized protein</fullName>
    </submittedName>
</protein>
<comment type="caution">
    <text evidence="1">The sequence shown here is derived from an EMBL/GenBank/DDBJ whole genome shotgun (WGS) entry which is preliminary data.</text>
</comment>
<reference evidence="1 2" key="1">
    <citation type="submission" date="2021-06" db="EMBL/GenBank/DDBJ databases">
        <title>Caerostris extrusa draft genome.</title>
        <authorList>
            <person name="Kono N."/>
            <person name="Arakawa K."/>
        </authorList>
    </citation>
    <scope>NUCLEOTIDE SEQUENCE [LARGE SCALE GENOMIC DNA]</scope>
</reference>
<dbReference type="EMBL" id="BPLR01018391">
    <property type="protein sequence ID" value="GIY99167.1"/>
    <property type="molecule type" value="Genomic_DNA"/>
</dbReference>
<accession>A0AAV4XWQ8</accession>
<dbReference type="Proteomes" id="UP001054945">
    <property type="component" value="Unassembled WGS sequence"/>
</dbReference>
<evidence type="ECO:0000313" key="2">
    <source>
        <dbReference type="Proteomes" id="UP001054945"/>
    </source>
</evidence>
<evidence type="ECO:0000313" key="1">
    <source>
        <dbReference type="EMBL" id="GIY99167.1"/>
    </source>
</evidence>
<keyword evidence="2" id="KW-1185">Reference proteome</keyword>
<sequence length="74" mass="8609">MRDGVHLHCRTRYPYWSTPELAQVFGVRGPPTFEMGEITLRAFWDGGVIQKRFHRGSTESFIVFPHRKGRSLTC</sequence>
<name>A0AAV4XWQ8_CAEEX</name>
<dbReference type="AlphaFoldDB" id="A0AAV4XWQ8"/>
<gene>
    <name evidence="1" type="ORF">CEXT_496481</name>
</gene>
<proteinExistence type="predicted"/>